<evidence type="ECO:0000259" key="1">
    <source>
        <dbReference type="PROSITE" id="PS51762"/>
    </source>
</evidence>
<reference evidence="2 3" key="1">
    <citation type="submission" date="2021-12" db="EMBL/GenBank/DDBJ databases">
        <title>High titer production of polyol ester of fatty acids by Rhodotorula paludigena BS15 towards product separation-free biomass refinery.</title>
        <authorList>
            <person name="Mano J."/>
            <person name="Ono H."/>
            <person name="Tanaka T."/>
            <person name="Naito K."/>
            <person name="Sushida H."/>
            <person name="Ike M."/>
            <person name="Tokuyasu K."/>
            <person name="Kitaoka M."/>
        </authorList>
    </citation>
    <scope>NUCLEOTIDE SEQUENCE [LARGE SCALE GENOMIC DNA]</scope>
    <source>
        <strain evidence="2 3">BS15</strain>
    </source>
</reference>
<dbReference type="PANTHER" id="PTHR38121:SF2">
    <property type="entry name" value="ACYLTRANSFERASE 3 DOMAIN-CONTAINING PROTEIN"/>
    <property type="match status" value="1"/>
</dbReference>
<feature type="domain" description="GH16" evidence="1">
    <location>
        <begin position="13"/>
        <end position="236"/>
    </location>
</feature>
<protein>
    <recommendedName>
        <fullName evidence="1">GH16 domain-containing protein</fullName>
    </recommendedName>
</protein>
<name>A0AAV5GH86_9BASI</name>
<accession>A0AAV5GH86</accession>
<sequence>MTSARTQITTLNVDFSTYKPGTSLDRFVDEHQLYISTYNTEAEPISRIFLRENVDIVDGTLRLRVNGYSGSDEVEGAEIGTYADDILYGTFTTVAKLTDVPGICAGFFTYTDDNNEIDIEALSSYYTKGYRNIVDPGLQLTNQPTKLGGKSTNEAVPYDFDPTKGFHNYTIVWTAESSEFYVDGEHQATFTTNVPKKPASFLWNAWSSGDPNWSAGPPREDSYTLIKSIHLAYSAA</sequence>
<keyword evidence="3" id="KW-1185">Reference proteome</keyword>
<dbReference type="GO" id="GO:0005975">
    <property type="term" value="P:carbohydrate metabolic process"/>
    <property type="evidence" value="ECO:0007669"/>
    <property type="project" value="InterPro"/>
</dbReference>
<dbReference type="SUPFAM" id="SSF49899">
    <property type="entry name" value="Concanavalin A-like lectins/glucanases"/>
    <property type="match status" value="1"/>
</dbReference>
<dbReference type="CDD" id="cd00413">
    <property type="entry name" value="Glyco_hydrolase_16"/>
    <property type="match status" value="1"/>
</dbReference>
<dbReference type="EMBL" id="BQKY01000010">
    <property type="protein sequence ID" value="GJN91956.1"/>
    <property type="molecule type" value="Genomic_DNA"/>
</dbReference>
<dbReference type="Proteomes" id="UP001342314">
    <property type="component" value="Unassembled WGS sequence"/>
</dbReference>
<dbReference type="PANTHER" id="PTHR38121">
    <property type="entry name" value="GH16 DOMAIN-CONTAINING PROTEIN"/>
    <property type="match status" value="1"/>
</dbReference>
<organism evidence="2 3">
    <name type="scientific">Rhodotorula paludigena</name>
    <dbReference type="NCBI Taxonomy" id="86838"/>
    <lineage>
        <taxon>Eukaryota</taxon>
        <taxon>Fungi</taxon>
        <taxon>Dikarya</taxon>
        <taxon>Basidiomycota</taxon>
        <taxon>Pucciniomycotina</taxon>
        <taxon>Microbotryomycetes</taxon>
        <taxon>Sporidiobolales</taxon>
        <taxon>Sporidiobolaceae</taxon>
        <taxon>Rhodotorula</taxon>
    </lineage>
</organism>
<proteinExistence type="predicted"/>
<dbReference type="PROSITE" id="PS51762">
    <property type="entry name" value="GH16_2"/>
    <property type="match status" value="1"/>
</dbReference>
<gene>
    <name evidence="2" type="ORF">Rhopal_004984-T1</name>
</gene>
<evidence type="ECO:0000313" key="3">
    <source>
        <dbReference type="Proteomes" id="UP001342314"/>
    </source>
</evidence>
<dbReference type="AlphaFoldDB" id="A0AAV5GH86"/>
<dbReference type="GO" id="GO:0004553">
    <property type="term" value="F:hydrolase activity, hydrolyzing O-glycosyl compounds"/>
    <property type="evidence" value="ECO:0007669"/>
    <property type="project" value="InterPro"/>
</dbReference>
<dbReference type="Pfam" id="PF00722">
    <property type="entry name" value="Glyco_hydro_16"/>
    <property type="match status" value="1"/>
</dbReference>
<evidence type="ECO:0000313" key="2">
    <source>
        <dbReference type="EMBL" id="GJN91956.1"/>
    </source>
</evidence>
<dbReference type="Gene3D" id="2.60.120.200">
    <property type="match status" value="1"/>
</dbReference>
<dbReference type="InterPro" id="IPR000757">
    <property type="entry name" value="Beta-glucanase-like"/>
</dbReference>
<comment type="caution">
    <text evidence="2">The sequence shown here is derived from an EMBL/GenBank/DDBJ whole genome shotgun (WGS) entry which is preliminary data.</text>
</comment>
<dbReference type="InterPro" id="IPR013320">
    <property type="entry name" value="ConA-like_dom_sf"/>
</dbReference>